<keyword evidence="6" id="KW-0472">Membrane</keyword>
<keyword evidence="2 4" id="KW-0479">Metal-binding</keyword>
<dbReference type="PROSITE" id="PS51007">
    <property type="entry name" value="CYTC"/>
    <property type="match status" value="1"/>
</dbReference>
<dbReference type="EMBL" id="SMGK01000003">
    <property type="protein sequence ID" value="TCK72871.1"/>
    <property type="molecule type" value="Genomic_DNA"/>
</dbReference>
<evidence type="ECO:0000256" key="2">
    <source>
        <dbReference type="ARBA" id="ARBA00022723"/>
    </source>
</evidence>
<evidence type="ECO:0000313" key="8">
    <source>
        <dbReference type="EMBL" id="TCK72871.1"/>
    </source>
</evidence>
<sequence>MKRSFVIPVSILIFFGLLAAGAWLYMKTAMHGFSARAKPSRTETMLATYARNTAMPSSAKQMKNPVRLSPDVLHEAMAHFADHCAVCHGNNGSGNTMFGNGMYPKPPDLRFSRTQDLTDGEIFYIIENGIRMSGMPAFGGADTADQSWKLVYFIRHLPRLTPAEEAQMESLNPKSPDEFREEQEERNFLNGEAESPQPQTATHHH</sequence>
<feature type="transmembrane region" description="Helical" evidence="6">
    <location>
        <begin position="6"/>
        <end position="26"/>
    </location>
</feature>
<dbReference type="SUPFAM" id="SSF46626">
    <property type="entry name" value="Cytochrome c"/>
    <property type="match status" value="1"/>
</dbReference>
<feature type="compositionally biased region" description="Polar residues" evidence="5">
    <location>
        <begin position="196"/>
        <end position="205"/>
    </location>
</feature>
<dbReference type="AlphaFoldDB" id="A0A4V2PV38"/>
<feature type="compositionally biased region" description="Basic and acidic residues" evidence="5">
    <location>
        <begin position="175"/>
        <end position="187"/>
    </location>
</feature>
<gene>
    <name evidence="8" type="ORF">C7378_2465</name>
</gene>
<dbReference type="Pfam" id="PF13442">
    <property type="entry name" value="Cytochrome_CBB3"/>
    <property type="match status" value="1"/>
</dbReference>
<evidence type="ECO:0000256" key="3">
    <source>
        <dbReference type="ARBA" id="ARBA00023004"/>
    </source>
</evidence>
<reference evidence="8 9" key="1">
    <citation type="submission" date="2019-03" db="EMBL/GenBank/DDBJ databases">
        <title>Genomic Encyclopedia of Type Strains, Phase IV (KMG-IV): sequencing the most valuable type-strain genomes for metagenomic binning, comparative biology and taxonomic classification.</title>
        <authorList>
            <person name="Goeker M."/>
        </authorList>
    </citation>
    <scope>NUCLEOTIDE SEQUENCE [LARGE SCALE GENOMIC DNA]</scope>
    <source>
        <strain evidence="8 9">DSM 103428</strain>
    </source>
</reference>
<dbReference type="Proteomes" id="UP000295210">
    <property type="component" value="Unassembled WGS sequence"/>
</dbReference>
<keyword evidence="3 4" id="KW-0408">Iron</keyword>
<dbReference type="GO" id="GO:0020037">
    <property type="term" value="F:heme binding"/>
    <property type="evidence" value="ECO:0007669"/>
    <property type="project" value="InterPro"/>
</dbReference>
<comment type="caution">
    <text evidence="8">The sequence shown here is derived from an EMBL/GenBank/DDBJ whole genome shotgun (WGS) entry which is preliminary data.</text>
</comment>
<keyword evidence="6" id="KW-0812">Transmembrane</keyword>
<dbReference type="Gene3D" id="1.10.760.10">
    <property type="entry name" value="Cytochrome c-like domain"/>
    <property type="match status" value="1"/>
</dbReference>
<evidence type="ECO:0000256" key="5">
    <source>
        <dbReference type="SAM" id="MobiDB-lite"/>
    </source>
</evidence>
<organism evidence="8 9">
    <name type="scientific">Acidipila rosea</name>
    <dbReference type="NCBI Taxonomy" id="768535"/>
    <lineage>
        <taxon>Bacteria</taxon>
        <taxon>Pseudomonadati</taxon>
        <taxon>Acidobacteriota</taxon>
        <taxon>Terriglobia</taxon>
        <taxon>Terriglobales</taxon>
        <taxon>Acidobacteriaceae</taxon>
        <taxon>Acidipila</taxon>
    </lineage>
</organism>
<keyword evidence="9" id="KW-1185">Reference proteome</keyword>
<dbReference type="GO" id="GO:0009055">
    <property type="term" value="F:electron transfer activity"/>
    <property type="evidence" value="ECO:0007669"/>
    <property type="project" value="InterPro"/>
</dbReference>
<dbReference type="GO" id="GO:0046872">
    <property type="term" value="F:metal ion binding"/>
    <property type="evidence" value="ECO:0007669"/>
    <property type="project" value="UniProtKB-KW"/>
</dbReference>
<evidence type="ECO:0000259" key="7">
    <source>
        <dbReference type="PROSITE" id="PS51007"/>
    </source>
</evidence>
<evidence type="ECO:0000313" key="9">
    <source>
        <dbReference type="Proteomes" id="UP000295210"/>
    </source>
</evidence>
<dbReference type="InterPro" id="IPR036909">
    <property type="entry name" value="Cyt_c-like_dom_sf"/>
</dbReference>
<keyword evidence="1 4" id="KW-0349">Heme</keyword>
<protein>
    <submittedName>
        <fullName evidence="8">Mono/diheme cytochrome c family protein</fullName>
    </submittedName>
</protein>
<keyword evidence="6" id="KW-1133">Transmembrane helix</keyword>
<feature type="domain" description="Cytochrome c" evidence="7">
    <location>
        <begin position="71"/>
        <end position="158"/>
    </location>
</feature>
<dbReference type="PANTHER" id="PTHR40394">
    <property type="entry name" value="LIPOPROTEIN-RELATED"/>
    <property type="match status" value="1"/>
</dbReference>
<dbReference type="InterPro" id="IPR009056">
    <property type="entry name" value="Cyt_c-like_dom"/>
</dbReference>
<evidence type="ECO:0000256" key="6">
    <source>
        <dbReference type="SAM" id="Phobius"/>
    </source>
</evidence>
<accession>A0A4V2PV38</accession>
<dbReference type="PANTHER" id="PTHR40394:SF2">
    <property type="entry name" value="QUINOL:CYTOCHROME C OXIDOREDUCTASE MEMBRANE PROTEIN"/>
    <property type="match status" value="1"/>
</dbReference>
<feature type="region of interest" description="Disordered" evidence="5">
    <location>
        <begin position="164"/>
        <end position="205"/>
    </location>
</feature>
<evidence type="ECO:0000256" key="1">
    <source>
        <dbReference type="ARBA" id="ARBA00022617"/>
    </source>
</evidence>
<dbReference type="OrthoDB" id="9773456at2"/>
<name>A0A4V2PV38_9BACT</name>
<evidence type="ECO:0000256" key="4">
    <source>
        <dbReference type="PROSITE-ProRule" id="PRU00433"/>
    </source>
</evidence>
<proteinExistence type="predicted"/>